<keyword evidence="1" id="KW-0812">Transmembrane</keyword>
<comment type="caution">
    <text evidence="2">The sequence shown here is derived from an EMBL/GenBank/DDBJ whole genome shotgun (WGS) entry which is preliminary data.</text>
</comment>
<evidence type="ECO:0000256" key="1">
    <source>
        <dbReference type="SAM" id="Phobius"/>
    </source>
</evidence>
<feature type="transmembrane region" description="Helical" evidence="1">
    <location>
        <begin position="26"/>
        <end position="45"/>
    </location>
</feature>
<accession>A0A645AYP8</accession>
<proteinExistence type="predicted"/>
<gene>
    <name evidence="2" type="ORF">SDC9_105090</name>
</gene>
<name>A0A645AYP8_9ZZZZ</name>
<organism evidence="2">
    <name type="scientific">bioreactor metagenome</name>
    <dbReference type="NCBI Taxonomy" id="1076179"/>
    <lineage>
        <taxon>unclassified sequences</taxon>
        <taxon>metagenomes</taxon>
        <taxon>ecological metagenomes</taxon>
    </lineage>
</organism>
<keyword evidence="1" id="KW-0472">Membrane</keyword>
<reference evidence="2" key="1">
    <citation type="submission" date="2019-08" db="EMBL/GenBank/DDBJ databases">
        <authorList>
            <person name="Kucharzyk K."/>
            <person name="Murdoch R.W."/>
            <person name="Higgins S."/>
            <person name="Loffler F."/>
        </authorList>
    </citation>
    <scope>NUCLEOTIDE SEQUENCE</scope>
</reference>
<keyword evidence="1" id="KW-1133">Transmembrane helix</keyword>
<dbReference type="EMBL" id="VSSQ01016673">
    <property type="protein sequence ID" value="MPM58259.1"/>
    <property type="molecule type" value="Genomic_DNA"/>
</dbReference>
<evidence type="ECO:0000313" key="2">
    <source>
        <dbReference type="EMBL" id="MPM58259.1"/>
    </source>
</evidence>
<sequence>MYGIYIIPLDHVFYNLIQEISGFIKSWIKIIFAAIIYEQITLFIIKMVFTKTVYSVSIHYSIRIQPYMNFHTTTVCFFNYELKRIIVGIWPLTLSSGKIF</sequence>
<protein>
    <submittedName>
        <fullName evidence="2">Uncharacterized protein</fullName>
    </submittedName>
</protein>
<dbReference type="AlphaFoldDB" id="A0A645AYP8"/>